<feature type="transmembrane region" description="Helical" evidence="14">
    <location>
        <begin position="70"/>
        <end position="98"/>
    </location>
</feature>
<evidence type="ECO:0000313" key="16">
    <source>
        <dbReference type="EMBL" id="CAL8126372.1"/>
    </source>
</evidence>
<dbReference type="InterPro" id="IPR000276">
    <property type="entry name" value="GPCR_Rhodpsn"/>
</dbReference>
<feature type="region of interest" description="Disordered" evidence="13">
    <location>
        <begin position="382"/>
        <end position="401"/>
    </location>
</feature>
<accession>A0ABP1REQ0</accession>
<evidence type="ECO:0000256" key="11">
    <source>
        <dbReference type="ARBA" id="ARBA00023224"/>
    </source>
</evidence>
<evidence type="ECO:0000256" key="6">
    <source>
        <dbReference type="ARBA" id="ARBA00023040"/>
    </source>
</evidence>
<evidence type="ECO:0000259" key="15">
    <source>
        <dbReference type="PROSITE" id="PS50262"/>
    </source>
</evidence>
<keyword evidence="9 12" id="KW-0675">Receptor</keyword>
<comment type="subcellular location">
    <subcellularLocation>
        <location evidence="1">Cell membrane</location>
        <topology evidence="1">Multi-pass membrane protein</topology>
    </subcellularLocation>
</comment>
<keyword evidence="6 12" id="KW-0297">G-protein coupled receptor</keyword>
<evidence type="ECO:0000256" key="5">
    <source>
        <dbReference type="ARBA" id="ARBA00022989"/>
    </source>
</evidence>
<keyword evidence="5 14" id="KW-1133">Transmembrane helix</keyword>
<evidence type="ECO:0000256" key="3">
    <source>
        <dbReference type="ARBA" id="ARBA00022475"/>
    </source>
</evidence>
<dbReference type="Gene3D" id="1.20.1070.10">
    <property type="entry name" value="Rhodopsin 7-helix transmembrane proteins"/>
    <property type="match status" value="1"/>
</dbReference>
<evidence type="ECO:0000256" key="2">
    <source>
        <dbReference type="ARBA" id="ARBA00010663"/>
    </source>
</evidence>
<sequence length="430" mass="48646">MDFEEINHSGGSGYVMTNYTDEHCWNLIIEELEHNVTILDPDHPCMPFRNSVLAVDESYPPYSEPYYEWWFHWLVQALYGIVCLIGLAGNTLVIYVVVRFSKMQTVTNLYIVNLAIADECFLIGIPFLMVTAVLGYWPFGNFFCKAYFTTTGINQIASSMFLLIISADRYLAVCHPINALKWRTPLIAKLVALTAWILSALLMVPIFMYANTLELDDKINCNIFWPDSSTMNGEMMYISYTFVLGFAAPLTLILIFYILIIRQLKMVGHKKTPQSSNTDFGDKEIQQIQPKSSRNVTKLVLTMIAVYFVCWAPYWGVQMALIFMSHESNHSGTVLVIFLLAGCLSYSNSAMNPILYAFLSDNFKKSFKKACSCATNKDFNNPTTNPTSIDQPSPTSSSNVQMSKLIPDIEESDEDGEALDTLLMVQNTYC</sequence>
<keyword evidence="11 12" id="KW-0807">Transducer</keyword>
<reference evidence="16 17" key="1">
    <citation type="submission" date="2024-08" db="EMBL/GenBank/DDBJ databases">
        <authorList>
            <person name="Cucini C."/>
            <person name="Frati F."/>
        </authorList>
    </citation>
    <scope>NUCLEOTIDE SEQUENCE [LARGE SCALE GENOMIC DNA]</scope>
</reference>
<keyword evidence="4 12" id="KW-0812">Transmembrane</keyword>
<evidence type="ECO:0000256" key="13">
    <source>
        <dbReference type="SAM" id="MobiDB-lite"/>
    </source>
</evidence>
<dbReference type="Proteomes" id="UP001642540">
    <property type="component" value="Unassembled WGS sequence"/>
</dbReference>
<feature type="domain" description="G-protein coupled receptors family 1 profile" evidence="15">
    <location>
        <begin position="89"/>
        <end position="356"/>
    </location>
</feature>
<comment type="similarity">
    <text evidence="2 12">Belongs to the G-protein coupled receptor 1 family.</text>
</comment>
<evidence type="ECO:0000256" key="4">
    <source>
        <dbReference type="ARBA" id="ARBA00022692"/>
    </source>
</evidence>
<dbReference type="Pfam" id="PF00001">
    <property type="entry name" value="7tm_1"/>
    <property type="match status" value="1"/>
</dbReference>
<keyword evidence="8" id="KW-1015">Disulfide bond</keyword>
<evidence type="ECO:0000256" key="12">
    <source>
        <dbReference type="RuleBase" id="RU000688"/>
    </source>
</evidence>
<dbReference type="InterPro" id="IPR000586">
    <property type="entry name" value="Somatstn_rcpt"/>
</dbReference>
<gene>
    <name evidence="16" type="ORF">ODALV1_LOCUS21367</name>
</gene>
<dbReference type="PRINTS" id="PR00246">
    <property type="entry name" value="SOMATOSTATNR"/>
</dbReference>
<evidence type="ECO:0000313" key="17">
    <source>
        <dbReference type="Proteomes" id="UP001642540"/>
    </source>
</evidence>
<name>A0ABP1REQ0_9HEXA</name>
<feature type="transmembrane region" description="Helical" evidence="14">
    <location>
        <begin position="237"/>
        <end position="261"/>
    </location>
</feature>
<dbReference type="PROSITE" id="PS50262">
    <property type="entry name" value="G_PROTEIN_RECEP_F1_2"/>
    <property type="match status" value="1"/>
</dbReference>
<feature type="transmembrane region" description="Helical" evidence="14">
    <location>
        <begin position="186"/>
        <end position="210"/>
    </location>
</feature>
<keyword evidence="10" id="KW-0325">Glycoprotein</keyword>
<evidence type="ECO:0000256" key="1">
    <source>
        <dbReference type="ARBA" id="ARBA00004651"/>
    </source>
</evidence>
<dbReference type="PRINTS" id="PR00237">
    <property type="entry name" value="GPCRRHODOPSN"/>
</dbReference>
<evidence type="ECO:0000256" key="10">
    <source>
        <dbReference type="ARBA" id="ARBA00023180"/>
    </source>
</evidence>
<evidence type="ECO:0000256" key="7">
    <source>
        <dbReference type="ARBA" id="ARBA00023136"/>
    </source>
</evidence>
<organism evidence="16 17">
    <name type="scientific">Orchesella dallaii</name>
    <dbReference type="NCBI Taxonomy" id="48710"/>
    <lineage>
        <taxon>Eukaryota</taxon>
        <taxon>Metazoa</taxon>
        <taxon>Ecdysozoa</taxon>
        <taxon>Arthropoda</taxon>
        <taxon>Hexapoda</taxon>
        <taxon>Collembola</taxon>
        <taxon>Entomobryomorpha</taxon>
        <taxon>Entomobryoidea</taxon>
        <taxon>Orchesellidae</taxon>
        <taxon>Orchesellinae</taxon>
        <taxon>Orchesella</taxon>
    </lineage>
</organism>
<dbReference type="PANTHER" id="PTHR24229">
    <property type="entry name" value="NEUROPEPTIDES RECEPTOR"/>
    <property type="match status" value="1"/>
</dbReference>
<keyword evidence="17" id="KW-1185">Reference proteome</keyword>
<dbReference type="EMBL" id="CAXLJM020000072">
    <property type="protein sequence ID" value="CAL8126372.1"/>
    <property type="molecule type" value="Genomic_DNA"/>
</dbReference>
<dbReference type="PANTHER" id="PTHR24229:SF40">
    <property type="entry name" value="ALLATOSTATIN C RECEPTOR 1-RELATED"/>
    <property type="match status" value="1"/>
</dbReference>
<dbReference type="SUPFAM" id="SSF81321">
    <property type="entry name" value="Family A G protein-coupled receptor-like"/>
    <property type="match status" value="1"/>
</dbReference>
<dbReference type="SMART" id="SM01381">
    <property type="entry name" value="7TM_GPCR_Srsx"/>
    <property type="match status" value="1"/>
</dbReference>
<feature type="transmembrane region" description="Helical" evidence="14">
    <location>
        <begin position="146"/>
        <end position="165"/>
    </location>
</feature>
<evidence type="ECO:0000256" key="9">
    <source>
        <dbReference type="ARBA" id="ARBA00023170"/>
    </source>
</evidence>
<feature type="transmembrane region" description="Helical" evidence="14">
    <location>
        <begin position="296"/>
        <end position="314"/>
    </location>
</feature>
<dbReference type="InterPro" id="IPR017452">
    <property type="entry name" value="GPCR_Rhodpsn_7TM"/>
</dbReference>
<proteinExistence type="inferred from homology"/>
<dbReference type="PROSITE" id="PS00237">
    <property type="entry name" value="G_PROTEIN_RECEP_F1_1"/>
    <property type="match status" value="1"/>
</dbReference>
<feature type="transmembrane region" description="Helical" evidence="14">
    <location>
        <begin position="334"/>
        <end position="359"/>
    </location>
</feature>
<protein>
    <recommendedName>
        <fullName evidence="15">G-protein coupled receptors family 1 profile domain-containing protein</fullName>
    </recommendedName>
</protein>
<feature type="transmembrane region" description="Helical" evidence="14">
    <location>
        <begin position="110"/>
        <end position="134"/>
    </location>
</feature>
<comment type="caution">
    <text evidence="16">The sequence shown here is derived from an EMBL/GenBank/DDBJ whole genome shotgun (WGS) entry which is preliminary data.</text>
</comment>
<keyword evidence="7 14" id="KW-0472">Membrane</keyword>
<evidence type="ECO:0000256" key="8">
    <source>
        <dbReference type="ARBA" id="ARBA00023157"/>
    </source>
</evidence>
<evidence type="ECO:0000256" key="14">
    <source>
        <dbReference type="SAM" id="Phobius"/>
    </source>
</evidence>
<keyword evidence="3" id="KW-1003">Cell membrane</keyword>